<keyword evidence="4" id="KW-1185">Reference proteome</keyword>
<dbReference type="OrthoDB" id="3558741at2759"/>
<protein>
    <recommendedName>
        <fullName evidence="2">Cytidyltransferase-like domain-containing protein</fullName>
    </recommendedName>
</protein>
<feature type="domain" description="Cytidyltransferase-like" evidence="2">
    <location>
        <begin position="49"/>
        <end position="113"/>
    </location>
</feature>
<dbReference type="GO" id="GO:0003824">
    <property type="term" value="F:catalytic activity"/>
    <property type="evidence" value="ECO:0007669"/>
    <property type="project" value="InterPro"/>
</dbReference>
<organism evidence="3 4">
    <name type="scientific">Fusarium langsethiae</name>
    <dbReference type="NCBI Taxonomy" id="179993"/>
    <lineage>
        <taxon>Eukaryota</taxon>
        <taxon>Fungi</taxon>
        <taxon>Dikarya</taxon>
        <taxon>Ascomycota</taxon>
        <taxon>Pezizomycotina</taxon>
        <taxon>Sordariomycetes</taxon>
        <taxon>Hypocreomycetidae</taxon>
        <taxon>Hypocreales</taxon>
        <taxon>Nectriaceae</taxon>
        <taxon>Fusarium</taxon>
    </lineage>
</organism>
<dbReference type="EMBL" id="JXCE01000117">
    <property type="protein sequence ID" value="KPA40858.1"/>
    <property type="molecule type" value="Genomic_DNA"/>
</dbReference>
<dbReference type="AlphaFoldDB" id="A0A0M9EVN8"/>
<comment type="caution">
    <text evidence="3">The sequence shown here is derived from an EMBL/GenBank/DDBJ whole genome shotgun (WGS) entry which is preliminary data.</text>
</comment>
<dbReference type="Gene3D" id="3.40.50.620">
    <property type="entry name" value="HUPs"/>
    <property type="match status" value="1"/>
</dbReference>
<name>A0A0M9EVN8_FUSLA</name>
<evidence type="ECO:0000313" key="4">
    <source>
        <dbReference type="Proteomes" id="UP000037904"/>
    </source>
</evidence>
<gene>
    <name evidence="3" type="ORF">FLAG1_06263</name>
</gene>
<dbReference type="SUPFAM" id="SSF52374">
    <property type="entry name" value="Nucleotidylyl transferase"/>
    <property type="match status" value="1"/>
</dbReference>
<proteinExistence type="predicted"/>
<dbReference type="InterPro" id="IPR004821">
    <property type="entry name" value="Cyt_trans-like"/>
</dbReference>
<sequence length="347" mass="39800">MASKRLATYVERTIPSNQKPAKQSDRPFNNATAKNPPLLRPQGVNHILLYPGSFNPPHQGHFDLLKYVFENAGADLNMVAAIIVATSDKALARKMENRDNAVVIPRDKRIKLWRGQGIPVDWAWVYDCSEHWNSFRDRLTKAVRRDRMELKFIVLHGPDIITADRGFNPVGWGCSNTITSDISRAVDFRYPSTLRQLAGCAPWNKLNVDRAGIERKIRAKLEGYPESDIEEAITKAMENLDTIWVCKQTREKPKGIVRFLQCDFKQQATDALSSTKIRAIVDSSLPEELVKNLRGIALHPELLVKYLKELPKPVKRVALRELQEWEYNPDCPVDWKEYDKTILERED</sequence>
<dbReference type="Proteomes" id="UP000037904">
    <property type="component" value="Unassembled WGS sequence"/>
</dbReference>
<evidence type="ECO:0000313" key="3">
    <source>
        <dbReference type="EMBL" id="KPA40858.1"/>
    </source>
</evidence>
<feature type="region of interest" description="Disordered" evidence="1">
    <location>
        <begin position="1"/>
        <end position="39"/>
    </location>
</feature>
<evidence type="ECO:0000259" key="2">
    <source>
        <dbReference type="Pfam" id="PF01467"/>
    </source>
</evidence>
<dbReference type="InterPro" id="IPR014729">
    <property type="entry name" value="Rossmann-like_a/b/a_fold"/>
</dbReference>
<reference evidence="3 4" key="1">
    <citation type="submission" date="2015-04" db="EMBL/GenBank/DDBJ databases">
        <title>The draft genome sequence of Fusarium langsethiae, a T-2/HT-2 mycotoxin producer.</title>
        <authorList>
            <person name="Lysoe E."/>
            <person name="Divon H.H."/>
            <person name="Terzi V."/>
            <person name="Orru L."/>
            <person name="Lamontanara A."/>
            <person name="Kolseth A.-K."/>
            <person name="Frandsen R.J."/>
            <person name="Nielsen K."/>
            <person name="Thrane U."/>
        </authorList>
    </citation>
    <scope>NUCLEOTIDE SEQUENCE [LARGE SCALE GENOMIC DNA]</scope>
    <source>
        <strain evidence="3 4">Fl201059</strain>
    </source>
</reference>
<dbReference type="Pfam" id="PF01467">
    <property type="entry name" value="CTP_transf_like"/>
    <property type="match status" value="1"/>
</dbReference>
<feature type="compositionally biased region" description="Polar residues" evidence="1">
    <location>
        <begin position="14"/>
        <end position="33"/>
    </location>
</feature>
<accession>A0A0M9EVN8</accession>
<evidence type="ECO:0000256" key="1">
    <source>
        <dbReference type="SAM" id="MobiDB-lite"/>
    </source>
</evidence>